<comment type="caution">
    <text evidence="2">The sequence shown here is derived from an EMBL/GenBank/DDBJ whole genome shotgun (WGS) entry which is preliminary data.</text>
</comment>
<organism evidence="2 3">
    <name type="scientific">Massilia suwonensis</name>
    <dbReference type="NCBI Taxonomy" id="648895"/>
    <lineage>
        <taxon>Bacteria</taxon>
        <taxon>Pseudomonadati</taxon>
        <taxon>Pseudomonadota</taxon>
        <taxon>Betaproteobacteria</taxon>
        <taxon>Burkholderiales</taxon>
        <taxon>Oxalobacteraceae</taxon>
        <taxon>Telluria group</taxon>
        <taxon>Massilia</taxon>
    </lineage>
</organism>
<name>A0ABW0MFK9_9BURK</name>
<sequence>MSTPLEQRRAFLRLPLGVAMLLALPGSAFAQPSAGAALRTVRLTVAGHPSLAENVIWQKQPQQDGAIVIGLESDLYAIIAGDPKAVLLLDVEATQPGARVSVRQRSVSFLNLSEEGPHIDVPGTDVRSGWTVLGAAAAGRFRVLETVDQPVKLDRRHLARVLASEPSWLKLAQACRGPNEGACYTVTDPEFEITVTAADGRTTRSIVCVFKPTGC</sequence>
<evidence type="ECO:0000313" key="3">
    <source>
        <dbReference type="Proteomes" id="UP001596101"/>
    </source>
</evidence>
<feature type="signal peptide" evidence="1">
    <location>
        <begin position="1"/>
        <end position="30"/>
    </location>
</feature>
<feature type="chain" id="PRO_5046242406" description="Secreted protein" evidence="1">
    <location>
        <begin position="31"/>
        <end position="215"/>
    </location>
</feature>
<dbReference type="PROSITE" id="PS51318">
    <property type="entry name" value="TAT"/>
    <property type="match status" value="1"/>
</dbReference>
<evidence type="ECO:0008006" key="4">
    <source>
        <dbReference type="Google" id="ProtNLM"/>
    </source>
</evidence>
<evidence type="ECO:0000313" key="2">
    <source>
        <dbReference type="EMBL" id="MFC5476944.1"/>
    </source>
</evidence>
<dbReference type="EMBL" id="JBHSMR010000001">
    <property type="protein sequence ID" value="MFC5476944.1"/>
    <property type="molecule type" value="Genomic_DNA"/>
</dbReference>
<accession>A0ABW0MFK9</accession>
<dbReference type="Proteomes" id="UP001596101">
    <property type="component" value="Unassembled WGS sequence"/>
</dbReference>
<evidence type="ECO:0000256" key="1">
    <source>
        <dbReference type="SAM" id="SignalP"/>
    </source>
</evidence>
<keyword evidence="1" id="KW-0732">Signal</keyword>
<gene>
    <name evidence="2" type="ORF">ACFPQ5_01990</name>
</gene>
<dbReference type="RefSeq" id="WP_379751383.1">
    <property type="nucleotide sequence ID" value="NZ_JBHSMR010000001.1"/>
</dbReference>
<reference evidence="3" key="1">
    <citation type="journal article" date="2019" name="Int. J. Syst. Evol. Microbiol.">
        <title>The Global Catalogue of Microorganisms (GCM) 10K type strain sequencing project: providing services to taxonomists for standard genome sequencing and annotation.</title>
        <authorList>
            <consortium name="The Broad Institute Genomics Platform"/>
            <consortium name="The Broad Institute Genome Sequencing Center for Infectious Disease"/>
            <person name="Wu L."/>
            <person name="Ma J."/>
        </authorList>
    </citation>
    <scope>NUCLEOTIDE SEQUENCE [LARGE SCALE GENOMIC DNA]</scope>
    <source>
        <strain evidence="3">CCUG 43111</strain>
    </source>
</reference>
<proteinExistence type="predicted"/>
<protein>
    <recommendedName>
        <fullName evidence="4">Secreted protein</fullName>
    </recommendedName>
</protein>
<dbReference type="InterPro" id="IPR006311">
    <property type="entry name" value="TAT_signal"/>
</dbReference>
<keyword evidence="3" id="KW-1185">Reference proteome</keyword>